<name>A0A239M4A4_9BURK</name>
<gene>
    <name evidence="1" type="ORF">SAMN06265795_13118</name>
</gene>
<keyword evidence="2" id="KW-1185">Reference proteome</keyword>
<reference evidence="1 2" key="1">
    <citation type="submission" date="2017-06" db="EMBL/GenBank/DDBJ databases">
        <authorList>
            <person name="Kim H.J."/>
            <person name="Triplett B.A."/>
        </authorList>
    </citation>
    <scope>NUCLEOTIDE SEQUENCE [LARGE SCALE GENOMIC DNA]</scope>
    <source>
        <strain evidence="1 2">U15</strain>
    </source>
</reference>
<dbReference type="Gene3D" id="2.60.120.10">
    <property type="entry name" value="Jelly Rolls"/>
    <property type="match status" value="1"/>
</dbReference>
<sequence>MHDGAQVEVGTVGFEGMSTTDLILAKEIAIEANLCQIPGTALRMPAEVFRQLTAGDTALRRVAFRYLQAYLSMVSQNVACNRLHIIEHRLAKWLLMSRDRMRRQDFSLTQEYLAAMLGDSARASHWQPARCSVPGSSNTNEARSACWIDKRWKRRPVSATPFFKITFSASWGAPPEEWQIGFPAFEFVG</sequence>
<accession>A0A239M4A4</accession>
<dbReference type="Proteomes" id="UP000198284">
    <property type="component" value="Unassembled WGS sequence"/>
</dbReference>
<proteinExistence type="predicted"/>
<evidence type="ECO:0000313" key="2">
    <source>
        <dbReference type="Proteomes" id="UP000198284"/>
    </source>
</evidence>
<protein>
    <recommendedName>
        <fullName evidence="3">Crp-like helix-turn-helix domain-containing protein</fullName>
    </recommendedName>
</protein>
<dbReference type="EMBL" id="FZOT01000031">
    <property type="protein sequence ID" value="SNT37496.1"/>
    <property type="molecule type" value="Genomic_DNA"/>
</dbReference>
<organism evidence="1 2">
    <name type="scientific">Noviherbaspirillum humi</name>
    <dbReference type="NCBI Taxonomy" id="1688639"/>
    <lineage>
        <taxon>Bacteria</taxon>
        <taxon>Pseudomonadati</taxon>
        <taxon>Pseudomonadota</taxon>
        <taxon>Betaproteobacteria</taxon>
        <taxon>Burkholderiales</taxon>
        <taxon>Oxalobacteraceae</taxon>
        <taxon>Noviherbaspirillum</taxon>
    </lineage>
</organism>
<evidence type="ECO:0000313" key="1">
    <source>
        <dbReference type="EMBL" id="SNT37496.1"/>
    </source>
</evidence>
<dbReference type="InterPro" id="IPR014710">
    <property type="entry name" value="RmlC-like_jellyroll"/>
</dbReference>
<dbReference type="AlphaFoldDB" id="A0A239M4A4"/>
<evidence type="ECO:0008006" key="3">
    <source>
        <dbReference type="Google" id="ProtNLM"/>
    </source>
</evidence>